<dbReference type="InterPro" id="IPR045851">
    <property type="entry name" value="AMP-bd_C_sf"/>
</dbReference>
<dbReference type="FunFam" id="3.40.50.12780:FF:000012">
    <property type="entry name" value="Non-ribosomal peptide synthetase"/>
    <property type="match status" value="1"/>
</dbReference>
<reference evidence="6" key="1">
    <citation type="submission" date="2016-10" db="EMBL/GenBank/DDBJ databases">
        <authorList>
            <person name="Varghese N."/>
            <person name="Submissions S."/>
        </authorList>
    </citation>
    <scope>NUCLEOTIDE SEQUENCE [LARGE SCALE GENOMIC DNA]</scope>
    <source>
        <strain evidence="6">CGMCC 4.3530</strain>
    </source>
</reference>
<dbReference type="FunFam" id="3.40.50.980:FF:000001">
    <property type="entry name" value="Non-ribosomal peptide synthetase"/>
    <property type="match status" value="1"/>
</dbReference>
<dbReference type="Gene3D" id="2.30.38.10">
    <property type="entry name" value="Luciferase, Domain 3"/>
    <property type="match status" value="1"/>
</dbReference>
<dbReference type="GO" id="GO:0031177">
    <property type="term" value="F:phosphopantetheine binding"/>
    <property type="evidence" value="ECO:0007669"/>
    <property type="project" value="InterPro"/>
</dbReference>
<keyword evidence="3" id="KW-0597">Phosphoprotein</keyword>
<dbReference type="SUPFAM" id="SSF56801">
    <property type="entry name" value="Acetyl-CoA synthetase-like"/>
    <property type="match status" value="1"/>
</dbReference>
<dbReference type="PANTHER" id="PTHR45527:SF1">
    <property type="entry name" value="FATTY ACID SYNTHASE"/>
    <property type="match status" value="1"/>
</dbReference>
<dbReference type="Gene3D" id="3.30.300.30">
    <property type="match status" value="1"/>
</dbReference>
<accession>A0A1H3BB87</accession>
<dbReference type="GO" id="GO:0043041">
    <property type="term" value="P:amino acid activation for nonribosomal peptide biosynthetic process"/>
    <property type="evidence" value="ECO:0007669"/>
    <property type="project" value="TreeGrafter"/>
</dbReference>
<dbReference type="GO" id="GO:0044550">
    <property type="term" value="P:secondary metabolite biosynthetic process"/>
    <property type="evidence" value="ECO:0007669"/>
    <property type="project" value="TreeGrafter"/>
</dbReference>
<evidence type="ECO:0000313" key="5">
    <source>
        <dbReference type="EMBL" id="SDX39183.1"/>
    </source>
</evidence>
<dbReference type="Gene3D" id="1.10.1200.10">
    <property type="entry name" value="ACP-like"/>
    <property type="match status" value="1"/>
</dbReference>
<dbReference type="Pfam" id="PF00550">
    <property type="entry name" value="PP-binding"/>
    <property type="match status" value="1"/>
</dbReference>
<evidence type="ECO:0000256" key="2">
    <source>
        <dbReference type="ARBA" id="ARBA00022450"/>
    </source>
</evidence>
<name>A0A1H3BB87_9PSEU</name>
<dbReference type="Proteomes" id="UP000199529">
    <property type="component" value="Unassembled WGS sequence"/>
</dbReference>
<evidence type="ECO:0000313" key="6">
    <source>
        <dbReference type="Proteomes" id="UP000199529"/>
    </source>
</evidence>
<dbReference type="PROSITE" id="PS50075">
    <property type="entry name" value="CARRIER"/>
    <property type="match status" value="1"/>
</dbReference>
<dbReference type="FunFam" id="2.30.38.10:FF:000001">
    <property type="entry name" value="Non-ribosomal peptide synthetase PvdI"/>
    <property type="match status" value="1"/>
</dbReference>
<dbReference type="Pfam" id="PF13193">
    <property type="entry name" value="AMP-binding_C"/>
    <property type="match status" value="1"/>
</dbReference>
<dbReference type="InterPro" id="IPR020845">
    <property type="entry name" value="AMP-binding_CS"/>
</dbReference>
<dbReference type="Pfam" id="PF00501">
    <property type="entry name" value="AMP-binding"/>
    <property type="match status" value="1"/>
</dbReference>
<keyword evidence="2" id="KW-0596">Phosphopantetheine</keyword>
<dbReference type="NCBIfam" id="TIGR01733">
    <property type="entry name" value="AA-adenyl-dom"/>
    <property type="match status" value="1"/>
</dbReference>
<dbReference type="AlphaFoldDB" id="A0A1H3BB87"/>
<proteinExistence type="predicted"/>
<dbReference type="OrthoDB" id="3243414at2"/>
<dbReference type="EMBL" id="FNOK01000010">
    <property type="protein sequence ID" value="SDX39183.1"/>
    <property type="molecule type" value="Genomic_DNA"/>
</dbReference>
<dbReference type="InterPro" id="IPR006162">
    <property type="entry name" value="Ppantetheine_attach_site"/>
</dbReference>
<dbReference type="GO" id="GO:0005737">
    <property type="term" value="C:cytoplasm"/>
    <property type="evidence" value="ECO:0007669"/>
    <property type="project" value="TreeGrafter"/>
</dbReference>
<comment type="cofactor">
    <cofactor evidence="1">
        <name>pantetheine 4'-phosphate</name>
        <dbReference type="ChEBI" id="CHEBI:47942"/>
    </cofactor>
</comment>
<dbReference type="SMART" id="SM00823">
    <property type="entry name" value="PKS_PP"/>
    <property type="match status" value="1"/>
</dbReference>
<dbReference type="InterPro" id="IPR000873">
    <property type="entry name" value="AMP-dep_synth/lig_dom"/>
</dbReference>
<protein>
    <submittedName>
        <fullName evidence="5">Amino acid adenylation domain-containing protein</fullName>
    </submittedName>
</protein>
<evidence type="ECO:0000259" key="4">
    <source>
        <dbReference type="PROSITE" id="PS50075"/>
    </source>
</evidence>
<evidence type="ECO:0000256" key="3">
    <source>
        <dbReference type="ARBA" id="ARBA00022553"/>
    </source>
</evidence>
<dbReference type="RefSeq" id="WP_093265441.1">
    <property type="nucleotide sequence ID" value="NZ_FNOK01000010.1"/>
</dbReference>
<dbReference type="PROSITE" id="PS00455">
    <property type="entry name" value="AMP_BINDING"/>
    <property type="match status" value="1"/>
</dbReference>
<dbReference type="Gene3D" id="3.40.50.980">
    <property type="match status" value="2"/>
</dbReference>
<feature type="domain" description="Carrier" evidence="4">
    <location>
        <begin position="513"/>
        <end position="587"/>
    </location>
</feature>
<dbReference type="PANTHER" id="PTHR45527">
    <property type="entry name" value="NONRIBOSOMAL PEPTIDE SYNTHETASE"/>
    <property type="match status" value="1"/>
</dbReference>
<dbReference type="InterPro" id="IPR025110">
    <property type="entry name" value="AMP-bd_C"/>
</dbReference>
<dbReference type="InterPro" id="IPR036736">
    <property type="entry name" value="ACP-like_sf"/>
</dbReference>
<dbReference type="SUPFAM" id="SSF47336">
    <property type="entry name" value="ACP-like"/>
    <property type="match status" value="1"/>
</dbReference>
<dbReference type="CDD" id="cd12117">
    <property type="entry name" value="A_NRPS_Srf_like"/>
    <property type="match status" value="1"/>
</dbReference>
<gene>
    <name evidence="5" type="ORF">SAMN05216215_1010132</name>
</gene>
<organism evidence="5 6">
    <name type="scientific">Saccharopolyspora shandongensis</name>
    <dbReference type="NCBI Taxonomy" id="418495"/>
    <lineage>
        <taxon>Bacteria</taxon>
        <taxon>Bacillati</taxon>
        <taxon>Actinomycetota</taxon>
        <taxon>Actinomycetes</taxon>
        <taxon>Pseudonocardiales</taxon>
        <taxon>Pseudonocardiaceae</taxon>
        <taxon>Saccharopolyspora</taxon>
    </lineage>
</organism>
<sequence>MSSSDGSPQLGPTIHELVEGWAAATPSAPAVRDADDTMTYRELNERADRLATVLRGSGVGLESRVGVAIPRSAEAIVAFLGVLKAGCGYVPLDPEYPAERLDFILADSGVEALVTVSSVELAHPEGVPVIVLDGDEPAPASAPAPVPVTAQQCAYVIYTSGSTGTPKGVVVEHRNVVALVSNDDRLAVGQGETVAHFAPTAFDASVFEIWGALCRGAQVAILPGAQVSIEELGRQLRELQPDWLFLTTGLFHLLADFDLTALKPVGRLLTGGDVLNPDHVAAAAATTSVYAAYGPTETTVFTTLHSPSPGLQGSRVPLGRGLDGVGVYVLDERLEQVPHGEIGELYIGGSGLSRGYHDRPGLTAERFLPDPFAHVPGARMYRTGDLGRALPDGELEFHGRIDRQVKVRGFRIELGEIENVLLSAPDVSAAAVVAVPGLDGDKRLAAYVSSGADLAVSELRAWTAARLPGHAVPATFIVLDSLPLDANGKLDRRSLPAAWASRAAVEGLPPYVAPGSEIERIIATAWAEALELDEVGARDDFFALGGDSLRSVAVLERLRAIGVGFTAAQFFSHPTVVELAAQYEADATPSDAASTAASTS</sequence>
<dbReference type="FunFam" id="1.10.1200.10:FF:000005">
    <property type="entry name" value="Nonribosomal peptide synthetase 1"/>
    <property type="match status" value="1"/>
</dbReference>
<dbReference type="InterPro" id="IPR020806">
    <property type="entry name" value="PKS_PP-bd"/>
</dbReference>
<dbReference type="InterPro" id="IPR009081">
    <property type="entry name" value="PP-bd_ACP"/>
</dbReference>
<keyword evidence="6" id="KW-1185">Reference proteome</keyword>
<dbReference type="PROSITE" id="PS00012">
    <property type="entry name" value="PHOSPHOPANTETHEINE"/>
    <property type="match status" value="1"/>
</dbReference>
<evidence type="ECO:0000256" key="1">
    <source>
        <dbReference type="ARBA" id="ARBA00001957"/>
    </source>
</evidence>
<dbReference type="InterPro" id="IPR010071">
    <property type="entry name" value="AA_adenyl_dom"/>
</dbReference>
<dbReference type="STRING" id="418495.SAMN05216215_1010132"/>